<dbReference type="InterPro" id="IPR004733">
    <property type="entry name" value="PurM_cligase"/>
</dbReference>
<name>A0A8J7YQS6_9ARCH</name>
<protein>
    <recommendedName>
        <fullName evidence="2 8">Phosphoribosylformylglycinamidine cyclo-ligase</fullName>
        <ecNumber evidence="2 8">6.3.3.1</ecNumber>
    </recommendedName>
    <alternativeName>
        <fullName evidence="8">AIR synthase</fullName>
    </alternativeName>
    <alternativeName>
        <fullName evidence="8">AIRS</fullName>
    </alternativeName>
    <alternativeName>
        <fullName evidence="8">Phosphoribosyl-aminoimidazole synthetase</fullName>
    </alternativeName>
</protein>
<dbReference type="GO" id="GO:0004641">
    <property type="term" value="F:phosphoribosylformylglycinamidine cyclo-ligase activity"/>
    <property type="evidence" value="ECO:0007669"/>
    <property type="project" value="UniProtKB-UniRule"/>
</dbReference>
<proteinExistence type="inferred from homology"/>
<dbReference type="Gene3D" id="3.30.1330.10">
    <property type="entry name" value="PurM-like, N-terminal domain"/>
    <property type="match status" value="1"/>
</dbReference>
<dbReference type="FunFam" id="3.30.1330.10:FF:000020">
    <property type="entry name" value="Phosphoribosylformylglycinamidine cyclo-ligase"/>
    <property type="match status" value="1"/>
</dbReference>
<evidence type="ECO:0000313" key="12">
    <source>
        <dbReference type="Proteomes" id="UP000716004"/>
    </source>
</evidence>
<evidence type="ECO:0000256" key="1">
    <source>
        <dbReference type="ARBA" id="ARBA00004686"/>
    </source>
</evidence>
<dbReference type="UniPathway" id="UPA00074">
    <property type="reaction ID" value="UER00129"/>
</dbReference>
<comment type="caution">
    <text evidence="11">The sequence shown here is derived from an EMBL/GenBank/DDBJ whole genome shotgun (WGS) entry which is preliminary data.</text>
</comment>
<evidence type="ECO:0000256" key="8">
    <source>
        <dbReference type="HAMAP-Rule" id="MF_00741"/>
    </source>
</evidence>
<dbReference type="GO" id="GO:0005524">
    <property type="term" value="F:ATP binding"/>
    <property type="evidence" value="ECO:0007669"/>
    <property type="project" value="UniProtKB-KW"/>
</dbReference>
<keyword evidence="4 8" id="KW-0436">Ligase</keyword>
<evidence type="ECO:0000259" key="10">
    <source>
        <dbReference type="Pfam" id="PF02769"/>
    </source>
</evidence>
<dbReference type="HAMAP" id="MF_00741">
    <property type="entry name" value="AIRS"/>
    <property type="match status" value="1"/>
</dbReference>
<dbReference type="EMBL" id="JAGVSJ010000001">
    <property type="protein sequence ID" value="MBX8630998.1"/>
    <property type="molecule type" value="Genomic_DNA"/>
</dbReference>
<dbReference type="Pfam" id="PF02769">
    <property type="entry name" value="AIRS_C"/>
    <property type="match status" value="1"/>
</dbReference>
<sequence length="342" mass="36882">MHSAETTYASSGVDIDLKGEFIRSLVRQLKFSRKSYAPAIGVGHFTSAINFGSKLLTLSTDGVGSKLLIARQMRKWDTVGIDCVAMNVNDTICIGAEPIALVDYVALPRLEQDIASDIGRGLNKGARMANASIVGGEVAVLTEMLNDIDLSASCLGMVDRRRIVTGRSIRKGDTIIGLPSSGLHSNGFTLVRKLLREKGLTLDEKITGGRRLGDVLMTPTRIYVREILRCIASGGVTGLANITGGGMRNILRLKSGVLFNIGSFPRIPAIFDLIRDAGNIGYQEMFQTFNMGVGFVVVCRQRSADRVIQSLRTDGLKPSVIGSVEEGHGVTLGEFGVHYDSY</sequence>
<evidence type="ECO:0000256" key="7">
    <source>
        <dbReference type="ARBA" id="ARBA00022840"/>
    </source>
</evidence>
<dbReference type="NCBIfam" id="TIGR00878">
    <property type="entry name" value="purM"/>
    <property type="match status" value="1"/>
</dbReference>
<comment type="subcellular location">
    <subcellularLocation>
        <location evidence="8">Cytoplasm</location>
    </subcellularLocation>
</comment>
<dbReference type="Pfam" id="PF00586">
    <property type="entry name" value="AIRS"/>
    <property type="match status" value="1"/>
</dbReference>
<dbReference type="GO" id="GO:0005829">
    <property type="term" value="C:cytosol"/>
    <property type="evidence" value="ECO:0007669"/>
    <property type="project" value="TreeGrafter"/>
</dbReference>
<reference evidence="11" key="1">
    <citation type="submission" date="2021-04" db="EMBL/GenBank/DDBJ databases">
        <title>Genomic insights into ecological role and evolution of a novel Thermoplasmata order Candidatus Sysuiplasmatales.</title>
        <authorList>
            <person name="Yuan Y."/>
        </authorList>
    </citation>
    <scope>NUCLEOTIDE SEQUENCE</scope>
    <source>
        <strain evidence="11">YP2-bin.285</strain>
    </source>
</reference>
<evidence type="ECO:0000313" key="11">
    <source>
        <dbReference type="EMBL" id="MBX8630998.1"/>
    </source>
</evidence>
<dbReference type="AlphaFoldDB" id="A0A8J7YQS6"/>
<evidence type="ECO:0000256" key="6">
    <source>
        <dbReference type="ARBA" id="ARBA00022755"/>
    </source>
</evidence>
<dbReference type="InterPro" id="IPR016188">
    <property type="entry name" value="PurM-like_N"/>
</dbReference>
<evidence type="ECO:0000256" key="3">
    <source>
        <dbReference type="ARBA" id="ARBA00022490"/>
    </source>
</evidence>
<evidence type="ECO:0000256" key="2">
    <source>
        <dbReference type="ARBA" id="ARBA00013047"/>
    </source>
</evidence>
<keyword evidence="6 8" id="KW-0658">Purine biosynthesis</keyword>
<dbReference type="Proteomes" id="UP000716004">
    <property type="component" value="Unassembled WGS sequence"/>
</dbReference>
<dbReference type="InterPro" id="IPR036921">
    <property type="entry name" value="PurM-like_N_sf"/>
</dbReference>
<comment type="catalytic activity">
    <reaction evidence="8">
        <text>2-formamido-N(1)-(5-O-phospho-beta-D-ribosyl)acetamidine + ATP = 5-amino-1-(5-phospho-beta-D-ribosyl)imidazole + ADP + phosphate + H(+)</text>
        <dbReference type="Rhea" id="RHEA:23032"/>
        <dbReference type="ChEBI" id="CHEBI:15378"/>
        <dbReference type="ChEBI" id="CHEBI:30616"/>
        <dbReference type="ChEBI" id="CHEBI:43474"/>
        <dbReference type="ChEBI" id="CHEBI:137981"/>
        <dbReference type="ChEBI" id="CHEBI:147287"/>
        <dbReference type="ChEBI" id="CHEBI:456216"/>
        <dbReference type="EC" id="6.3.3.1"/>
    </reaction>
</comment>
<dbReference type="InterPro" id="IPR036676">
    <property type="entry name" value="PurM-like_C_sf"/>
</dbReference>
<comment type="similarity">
    <text evidence="8">Belongs to the AIR synthase family.</text>
</comment>
<feature type="domain" description="PurM-like N-terminal" evidence="9">
    <location>
        <begin position="52"/>
        <end position="158"/>
    </location>
</feature>
<accession>A0A8J7YQS6</accession>
<feature type="domain" description="PurM-like C-terminal" evidence="10">
    <location>
        <begin position="170"/>
        <end position="331"/>
    </location>
</feature>
<dbReference type="GO" id="GO:0006189">
    <property type="term" value="P:'de novo' IMP biosynthetic process"/>
    <property type="evidence" value="ECO:0007669"/>
    <property type="project" value="UniProtKB-UniRule"/>
</dbReference>
<dbReference type="CDD" id="cd02196">
    <property type="entry name" value="PurM"/>
    <property type="match status" value="1"/>
</dbReference>
<dbReference type="InterPro" id="IPR010918">
    <property type="entry name" value="PurM-like_C_dom"/>
</dbReference>
<evidence type="ECO:0000256" key="4">
    <source>
        <dbReference type="ARBA" id="ARBA00022598"/>
    </source>
</evidence>
<organism evidence="11 12">
    <name type="scientific">Candidatus Sysuiplasma superficiale</name>
    <dbReference type="NCBI Taxonomy" id="2823368"/>
    <lineage>
        <taxon>Archaea</taxon>
        <taxon>Methanobacteriati</taxon>
        <taxon>Thermoplasmatota</taxon>
        <taxon>Thermoplasmata</taxon>
        <taxon>Candidatus Sysuiplasmatales</taxon>
        <taxon>Candidatus Sysuiplasmataceae</taxon>
        <taxon>Candidatus Sysuiplasma</taxon>
    </lineage>
</organism>
<dbReference type="Gene3D" id="3.90.650.10">
    <property type="entry name" value="PurM-like C-terminal domain"/>
    <property type="match status" value="1"/>
</dbReference>
<keyword evidence="7 8" id="KW-0067">ATP-binding</keyword>
<evidence type="ECO:0000259" key="9">
    <source>
        <dbReference type="Pfam" id="PF00586"/>
    </source>
</evidence>
<evidence type="ECO:0000256" key="5">
    <source>
        <dbReference type="ARBA" id="ARBA00022741"/>
    </source>
</evidence>
<dbReference type="SUPFAM" id="SSF55326">
    <property type="entry name" value="PurM N-terminal domain-like"/>
    <property type="match status" value="1"/>
</dbReference>
<keyword evidence="3 8" id="KW-0963">Cytoplasm</keyword>
<dbReference type="PANTHER" id="PTHR10520">
    <property type="entry name" value="TRIFUNCTIONAL PURINE BIOSYNTHETIC PROTEIN ADENOSINE-3-RELATED"/>
    <property type="match status" value="1"/>
</dbReference>
<dbReference type="EC" id="6.3.3.1" evidence="2 8"/>
<gene>
    <name evidence="8" type="primary">purM</name>
    <name evidence="11" type="ORF">J9259_00510</name>
</gene>
<comment type="pathway">
    <text evidence="1 8">Purine metabolism; IMP biosynthesis via de novo pathway; 5-amino-1-(5-phospho-D-ribosyl)imidazole from N(2)-formyl-N(1)-(5-phospho-D-ribosyl)glycinamide: step 2/2.</text>
</comment>
<dbReference type="SUPFAM" id="SSF56042">
    <property type="entry name" value="PurM C-terminal domain-like"/>
    <property type="match status" value="1"/>
</dbReference>
<keyword evidence="5 8" id="KW-0547">Nucleotide-binding</keyword>
<dbReference type="GO" id="GO:0004637">
    <property type="term" value="F:phosphoribosylamine-glycine ligase activity"/>
    <property type="evidence" value="ECO:0007669"/>
    <property type="project" value="TreeGrafter"/>
</dbReference>
<dbReference type="PANTHER" id="PTHR10520:SF12">
    <property type="entry name" value="TRIFUNCTIONAL PURINE BIOSYNTHETIC PROTEIN ADENOSINE-3"/>
    <property type="match status" value="1"/>
</dbReference>
<dbReference type="GO" id="GO:0046084">
    <property type="term" value="P:adenine biosynthetic process"/>
    <property type="evidence" value="ECO:0007669"/>
    <property type="project" value="TreeGrafter"/>
</dbReference>